<evidence type="ECO:0000313" key="4">
    <source>
        <dbReference type="Proteomes" id="UP001602119"/>
    </source>
</evidence>
<evidence type="ECO:0000259" key="2">
    <source>
        <dbReference type="Pfam" id="PF19291"/>
    </source>
</evidence>
<comment type="caution">
    <text evidence="3">The sequence shown here is derived from an EMBL/GenBank/DDBJ whole genome shotgun (WGS) entry which is preliminary data.</text>
</comment>
<organism evidence="3 4">
    <name type="scientific">Microtetraspora fusca</name>
    <dbReference type="NCBI Taxonomy" id="1997"/>
    <lineage>
        <taxon>Bacteria</taxon>
        <taxon>Bacillati</taxon>
        <taxon>Actinomycetota</taxon>
        <taxon>Actinomycetes</taxon>
        <taxon>Streptosporangiales</taxon>
        <taxon>Streptosporangiaceae</taxon>
        <taxon>Microtetraspora</taxon>
    </lineage>
</organism>
<feature type="domain" description="Trehalase-like N-terminal" evidence="2">
    <location>
        <begin position="19"/>
        <end position="86"/>
    </location>
</feature>
<dbReference type="EMBL" id="JBIAXI010000001">
    <property type="protein sequence ID" value="MFF4771449.1"/>
    <property type="molecule type" value="Genomic_DNA"/>
</dbReference>
<sequence>MLNPDPPFRPVRRRDGYLPLEDLGLIGDGATAALVGLDGSIPWLCLPRFDAEPLFCALLDHARGGHFTMTPEELREARQWYEPDTVSTWCCPGDAPTATTGSTPRRCCGEPRTRGVTG</sequence>
<gene>
    <name evidence="3" type="ORF">ACFY05_01170</name>
</gene>
<keyword evidence="4" id="KW-1185">Reference proteome</keyword>
<accession>A0ABW6UWL7</accession>
<reference evidence="3 4" key="1">
    <citation type="submission" date="2024-10" db="EMBL/GenBank/DDBJ databases">
        <title>The Natural Products Discovery Center: Release of the First 8490 Sequenced Strains for Exploring Actinobacteria Biosynthetic Diversity.</title>
        <authorList>
            <person name="Kalkreuter E."/>
            <person name="Kautsar S.A."/>
            <person name="Yang D."/>
            <person name="Bader C.D."/>
            <person name="Teijaro C.N."/>
            <person name="Fluegel L."/>
            <person name="Davis C.M."/>
            <person name="Simpson J.R."/>
            <person name="Lauterbach L."/>
            <person name="Steele A.D."/>
            <person name="Gui C."/>
            <person name="Meng S."/>
            <person name="Li G."/>
            <person name="Viehrig K."/>
            <person name="Ye F."/>
            <person name="Su P."/>
            <person name="Kiefer A.F."/>
            <person name="Nichols A."/>
            <person name="Cepeda A.J."/>
            <person name="Yan W."/>
            <person name="Fan B."/>
            <person name="Jiang Y."/>
            <person name="Adhikari A."/>
            <person name="Zheng C.-J."/>
            <person name="Schuster L."/>
            <person name="Cowan T.M."/>
            <person name="Smanski M.J."/>
            <person name="Chevrette M.G."/>
            <person name="De Carvalho L.P.S."/>
            <person name="Shen B."/>
        </authorList>
    </citation>
    <scope>NUCLEOTIDE SEQUENCE [LARGE SCALE GENOMIC DNA]</scope>
    <source>
        <strain evidence="3 4">NPDC001281</strain>
    </source>
</reference>
<dbReference type="RefSeq" id="WP_387340077.1">
    <property type="nucleotide sequence ID" value="NZ_JBIAXI010000001.1"/>
</dbReference>
<evidence type="ECO:0000313" key="3">
    <source>
        <dbReference type="EMBL" id="MFF4771449.1"/>
    </source>
</evidence>
<protein>
    <submittedName>
        <fullName evidence="3">Trehalase-like domain-containing protein</fullName>
    </submittedName>
</protein>
<name>A0ABW6UWL7_MICFU</name>
<dbReference type="Proteomes" id="UP001602119">
    <property type="component" value="Unassembled WGS sequence"/>
</dbReference>
<evidence type="ECO:0000256" key="1">
    <source>
        <dbReference type="SAM" id="MobiDB-lite"/>
    </source>
</evidence>
<proteinExistence type="predicted"/>
<dbReference type="Pfam" id="PF19291">
    <property type="entry name" value="TREH_N"/>
    <property type="match status" value="1"/>
</dbReference>
<dbReference type="InterPro" id="IPR045582">
    <property type="entry name" value="Trehalase-like_N"/>
</dbReference>
<feature type="compositionally biased region" description="Basic and acidic residues" evidence="1">
    <location>
        <begin position="107"/>
        <end position="118"/>
    </location>
</feature>
<feature type="region of interest" description="Disordered" evidence="1">
    <location>
        <begin position="94"/>
        <end position="118"/>
    </location>
</feature>